<dbReference type="RefSeq" id="YP_001456737.1">
    <property type="nucleotide sequence ID" value="NC_009799.3"/>
</dbReference>
<keyword evidence="3" id="KW-1185">Reference proteome</keyword>
<sequence>MSAQDKARYRVTLPGSSHSVVMQFSSDDEAKKRYPGAVRVAAPGVGDVPTKARSARGTRGSKTQTKE</sequence>
<dbReference type="KEGG" id="vg:5580377"/>
<reference evidence="2 3" key="2">
    <citation type="journal article" date="1994" name="Acta Virol.">
        <title>Characterization and sequence analysis of the F2 promoter from corynephage BFK20.</title>
        <authorList>
            <person name="Koptides M."/>
            <person name="Ugorcakova J."/>
            <person name="Baloghova E."/>
            <person name="Bukovska G."/>
            <person name="Timko J."/>
        </authorList>
    </citation>
    <scope>NUCLEOTIDE SEQUENCE [LARGE SCALE GENOMIC DNA]</scope>
</reference>
<evidence type="ECO:0000256" key="1">
    <source>
        <dbReference type="SAM" id="MobiDB-lite"/>
    </source>
</evidence>
<accession>Q9MBJ8</accession>
<gene>
    <name evidence="2" type="primary">ORF7</name>
</gene>
<organism evidence="2 3">
    <name type="scientific">Corynebacterium phage BFK20</name>
    <dbReference type="NCBI Taxonomy" id="28358"/>
    <lineage>
        <taxon>Viruses</taxon>
        <taxon>Duplodnaviria</taxon>
        <taxon>Heunggongvirae</taxon>
        <taxon>Uroviricota</taxon>
        <taxon>Caudoviricetes</taxon>
        <taxon>Sasvirus</taxon>
        <taxon>Sasvirus BFK20</taxon>
    </lineage>
</organism>
<evidence type="ECO:0000313" key="2">
    <source>
        <dbReference type="EMBL" id="CAB93912.2"/>
    </source>
</evidence>
<reference evidence="2 3" key="3">
    <citation type="journal article" date="2006" name="Virology">
        <title>Complete nucleotide sequence and genome analysis of bacteriophage BFK20--a lytic phage of the industrial producer Brevibacterium flavum.</title>
        <authorList>
            <person name="Bukovska G."/>
            <person name="Klucar L."/>
            <person name="Vlcek C."/>
            <person name="Adamovic J."/>
            <person name="Turna J."/>
            <person name="Timko J."/>
        </authorList>
    </citation>
    <scope>NUCLEOTIDE SEQUENCE [LARGE SCALE GENOMIC DNA]</scope>
</reference>
<dbReference type="GeneID" id="5580377"/>
<protein>
    <submittedName>
        <fullName evidence="2">Gp7</fullName>
    </submittedName>
</protein>
<proteinExistence type="predicted"/>
<evidence type="ECO:0000313" key="3">
    <source>
        <dbReference type="Proteomes" id="UP000001531"/>
    </source>
</evidence>
<dbReference type="EMBL" id="AJ278322">
    <property type="protein sequence ID" value="CAB93912.2"/>
    <property type="molecule type" value="Genomic_DNA"/>
</dbReference>
<dbReference type="Proteomes" id="UP000001531">
    <property type="component" value="Segment"/>
</dbReference>
<reference evidence="2 3" key="4">
    <citation type="journal article" date="2007" name="Virology">
        <title>Transcriptional profiling of bacteriophage BFK20: coexpression interrogated by "guilt-by-association" algorithm.</title>
        <authorList>
            <person name="Majtan T."/>
            <person name="Halgasova N."/>
            <person name="Bukovska G."/>
            <person name="Timko J."/>
        </authorList>
    </citation>
    <scope>NUCLEOTIDE SEQUENCE [LARGE SCALE GENOMIC DNA]</scope>
</reference>
<reference evidence="2 3" key="1">
    <citation type="journal article" date="1992" name="J. Gen. Microbiol.">
        <title>Characterization of bacteriophage BFK20 from Brevibacterium flavum.</title>
        <authorList>
            <person name="Koptides M."/>
            <person name="Barak I."/>
            <person name="Sisova M."/>
            <person name="Baloghova E."/>
            <person name="Ugorcakova J."/>
        </authorList>
    </citation>
    <scope>NUCLEOTIDE SEQUENCE [LARGE SCALE GENOMIC DNA]</scope>
</reference>
<name>Q9MBJ8_9CAUD</name>
<feature type="region of interest" description="Disordered" evidence="1">
    <location>
        <begin position="42"/>
        <end position="67"/>
    </location>
</feature>